<keyword evidence="2" id="KW-1185">Reference proteome</keyword>
<evidence type="ECO:0000313" key="2">
    <source>
        <dbReference type="Proteomes" id="UP001454086"/>
    </source>
</evidence>
<accession>A0ABV1DA24</accession>
<dbReference type="EMBL" id="JBBMFM010000094">
    <property type="protein sequence ID" value="MEQ2427237.1"/>
    <property type="molecule type" value="Genomic_DNA"/>
</dbReference>
<evidence type="ECO:0000313" key="1">
    <source>
        <dbReference type="EMBL" id="MEQ2427237.1"/>
    </source>
</evidence>
<dbReference type="RefSeq" id="WP_040381257.1">
    <property type="nucleotide sequence ID" value="NZ_JBBMFM010000094.1"/>
</dbReference>
<proteinExistence type="predicted"/>
<reference evidence="1 2" key="1">
    <citation type="submission" date="2024-03" db="EMBL/GenBank/DDBJ databases">
        <title>Human intestinal bacterial collection.</title>
        <authorList>
            <person name="Pauvert C."/>
            <person name="Hitch T.C.A."/>
            <person name="Clavel T."/>
        </authorList>
    </citation>
    <scope>NUCLEOTIDE SEQUENCE [LARGE SCALE GENOMIC DNA]</scope>
    <source>
        <strain evidence="1 2">CLA-SR-H021</strain>
    </source>
</reference>
<protein>
    <recommendedName>
        <fullName evidence="3">ParB/Sulfiredoxin domain-containing protein</fullName>
    </recommendedName>
</protein>
<dbReference type="Proteomes" id="UP001454086">
    <property type="component" value="Unassembled WGS sequence"/>
</dbReference>
<gene>
    <name evidence="1" type="ORF">WMQ36_19930</name>
</gene>
<comment type="caution">
    <text evidence="1">The sequence shown here is derived from an EMBL/GenBank/DDBJ whole genome shotgun (WGS) entry which is preliminary data.</text>
</comment>
<organism evidence="1 2">
    <name type="scientific">Enterocloster hominis</name>
    <name type="common">ex Hitch et al. 2024</name>
    <dbReference type="NCBI Taxonomy" id="1917870"/>
    <lineage>
        <taxon>Bacteria</taxon>
        <taxon>Bacillati</taxon>
        <taxon>Bacillota</taxon>
        <taxon>Clostridia</taxon>
        <taxon>Lachnospirales</taxon>
        <taxon>Lachnospiraceae</taxon>
        <taxon>Enterocloster</taxon>
    </lineage>
</organism>
<evidence type="ECO:0008006" key="3">
    <source>
        <dbReference type="Google" id="ProtNLM"/>
    </source>
</evidence>
<sequence>MRYGKKAVEWFSVLIESYEVNGYDSESSIVVGKNLNLIDGSHRMALAMYHGLERINDLVIDGERQADYSFDWFLQVGFSNDEVDLIMHTAEELKERMSKNFSCVIWAPTVSQKEDIIRGIGYFGTVVSSKEYQYDSGAYDDMVRAIYVIDDIESWKIEKKLEYMRGRGNRIVAVELKLDDSLFRIKKVSNQPLSTVGERAKRSLRERYKVDIENYYFDIILHIADNYAQGI</sequence>
<name>A0ABV1DA24_9FIRM</name>